<keyword evidence="3" id="KW-0012">Acyltransferase</keyword>
<accession>A0ABR0DIJ8</accession>
<organism evidence="5 6">
    <name type="scientific">Penstemon davidsonii</name>
    <dbReference type="NCBI Taxonomy" id="160366"/>
    <lineage>
        <taxon>Eukaryota</taxon>
        <taxon>Viridiplantae</taxon>
        <taxon>Streptophyta</taxon>
        <taxon>Embryophyta</taxon>
        <taxon>Tracheophyta</taxon>
        <taxon>Spermatophyta</taxon>
        <taxon>Magnoliopsida</taxon>
        <taxon>eudicotyledons</taxon>
        <taxon>Gunneridae</taxon>
        <taxon>Pentapetalae</taxon>
        <taxon>asterids</taxon>
        <taxon>lamiids</taxon>
        <taxon>Lamiales</taxon>
        <taxon>Plantaginaceae</taxon>
        <taxon>Cheloneae</taxon>
        <taxon>Penstemon</taxon>
    </lineage>
</organism>
<dbReference type="Pfam" id="PF03982">
    <property type="entry name" value="DAGAT"/>
    <property type="match status" value="1"/>
</dbReference>
<name>A0ABR0DIJ8_9LAMI</name>
<dbReference type="PANTHER" id="PTHR22753:SF24">
    <property type="entry name" value="ESTERASE_LIPASE_THIOESTERASE FAMILY PROTEIN"/>
    <property type="match status" value="1"/>
</dbReference>
<gene>
    <name evidence="5" type="ORF">RD792_004851</name>
</gene>
<dbReference type="EMBL" id="JAYDYQ010001088">
    <property type="protein sequence ID" value="KAK4489057.1"/>
    <property type="molecule type" value="Genomic_DNA"/>
</dbReference>
<evidence type="ECO:0000256" key="1">
    <source>
        <dbReference type="ARBA" id="ARBA00005420"/>
    </source>
</evidence>
<evidence type="ECO:0000256" key="3">
    <source>
        <dbReference type="ARBA" id="ARBA00023315"/>
    </source>
</evidence>
<protein>
    <recommendedName>
        <fullName evidence="4">Acyltransferase</fullName>
        <ecNumber evidence="4">2.3.1.-</ecNumber>
    </recommendedName>
</protein>
<comment type="similarity">
    <text evidence="1 4">Belongs to the diacylglycerol acyltransferase family.</text>
</comment>
<dbReference type="PANTHER" id="PTHR22753">
    <property type="entry name" value="TRANSMEMBRANE PROTEIN 68"/>
    <property type="match status" value="1"/>
</dbReference>
<dbReference type="EC" id="2.3.1.-" evidence="4"/>
<evidence type="ECO:0000256" key="2">
    <source>
        <dbReference type="ARBA" id="ARBA00022679"/>
    </source>
</evidence>
<evidence type="ECO:0000313" key="5">
    <source>
        <dbReference type="EMBL" id="KAK4489057.1"/>
    </source>
</evidence>
<evidence type="ECO:0000256" key="4">
    <source>
        <dbReference type="RuleBase" id="RU367023"/>
    </source>
</evidence>
<sequence length="420" mass="47773">MIKEHLDAGVLHILMSLMPDTFFWKLKMLYELQNYLNSNLHDVKAQTLILKSGKDMLLPSIIEGETLGRVLPNCEIRSFVNNGNPLLLDDSFNLLSVIKTAGYYRRGAHINYVTDFLPLSPSEFQKMYEPFSWMEVALDPVMFSTTDSGKIVRELEGVPSEGPILLVGNHMILGLDAILLVSRFWNDRDIMVRGMAHPVHFKRMSNGKVVHLPPLNIASGGIVPASAYNLYRLLSLKSHVLLYPGGAREVLHRKGEEHKLIWPDEPEFVRMAARFGAKIIPFAAVGEDDACHLLLDFDDQMKIPPLKAFIEQLNNEVGRLRTDAKGEIGNQLLHYPLLVPKLPGRFYYLFGKPIATEGMKDILSDRDKACELYLQVKTQIQKSIAYLKDKREKDPYRNILPRLAYQGYHGFDIEIPTFNI</sequence>
<keyword evidence="2 4" id="KW-0808">Transferase</keyword>
<proteinExistence type="inferred from homology"/>
<keyword evidence="4" id="KW-0256">Endoplasmic reticulum</keyword>
<comment type="caution">
    <text evidence="5">The sequence shown here is derived from an EMBL/GenBank/DDBJ whole genome shotgun (WGS) entry which is preliminary data.</text>
</comment>
<reference evidence="5 6" key="1">
    <citation type="journal article" date="2023" name="bioRxiv">
        <title>Genome report: Whole genome sequence and annotation of Penstemon davidsonii.</title>
        <authorList>
            <person name="Ostevik K.L."/>
            <person name="Alabady M."/>
            <person name="Zhang M."/>
            <person name="Rausher M.D."/>
        </authorList>
    </citation>
    <scope>NUCLEOTIDE SEQUENCE [LARGE SCALE GENOMIC DNA]</scope>
    <source>
        <strain evidence="5">DNT005</strain>
        <tissue evidence="5">Whole leaf</tissue>
    </source>
</reference>
<dbReference type="Proteomes" id="UP001291926">
    <property type="component" value="Unassembled WGS sequence"/>
</dbReference>
<evidence type="ECO:0000313" key="6">
    <source>
        <dbReference type="Proteomes" id="UP001291926"/>
    </source>
</evidence>
<dbReference type="InterPro" id="IPR007130">
    <property type="entry name" value="DAGAT"/>
</dbReference>
<dbReference type="CDD" id="cd07987">
    <property type="entry name" value="LPLAT_MGAT-like"/>
    <property type="match status" value="1"/>
</dbReference>
<comment type="subcellular location">
    <subcellularLocation>
        <location evidence="4">Endoplasmic reticulum membrane</location>
        <topology evidence="4">Multi-pass membrane protein</topology>
    </subcellularLocation>
</comment>
<keyword evidence="6" id="KW-1185">Reference proteome</keyword>